<comment type="catalytic activity">
    <reaction evidence="2">
        <text>L-seryl-[protein] + ATP = O-phospho-L-seryl-[protein] + ADP + H(+)</text>
        <dbReference type="Rhea" id="RHEA:17989"/>
        <dbReference type="Rhea" id="RHEA-COMP:9863"/>
        <dbReference type="Rhea" id="RHEA-COMP:11604"/>
        <dbReference type="ChEBI" id="CHEBI:15378"/>
        <dbReference type="ChEBI" id="CHEBI:29999"/>
        <dbReference type="ChEBI" id="CHEBI:30616"/>
        <dbReference type="ChEBI" id="CHEBI:83421"/>
        <dbReference type="ChEBI" id="CHEBI:456216"/>
        <dbReference type="EC" id="2.7.11.1"/>
    </reaction>
</comment>
<keyword evidence="2" id="KW-0449">Lipoprotein</keyword>
<name>D7KQV8_ARALL</name>
<sequence>MDLKNLRKFNNDGFDDWPVTKFFLSDLINALRHKKLGYCCDEDQRLLVAEFMPNDTLGQLLFHQINQTMEWSVTLRAACHVAEALDYCSHPSSV</sequence>
<dbReference type="STRING" id="81972.D7KQV8"/>
<dbReference type="GO" id="GO:0005886">
    <property type="term" value="C:plasma membrane"/>
    <property type="evidence" value="ECO:0007669"/>
    <property type="project" value="UniProtKB-SubCell"/>
</dbReference>
<dbReference type="PANTHER" id="PTHR45863">
    <property type="entry name" value="SERINE/THREONINE-PROTEIN KINASE BSK5"/>
    <property type="match status" value="1"/>
</dbReference>
<dbReference type="InterPro" id="IPR011009">
    <property type="entry name" value="Kinase-like_dom_sf"/>
</dbReference>
<evidence type="ECO:0000256" key="2">
    <source>
        <dbReference type="RuleBase" id="RU369005"/>
    </source>
</evidence>
<comment type="subunit">
    <text evidence="2">Interacts with BRI1.</text>
</comment>
<organism evidence="4">
    <name type="scientific">Arabidopsis lyrata subsp. lyrata</name>
    <name type="common">Lyre-leaved rock-cress</name>
    <dbReference type="NCBI Taxonomy" id="81972"/>
    <lineage>
        <taxon>Eukaryota</taxon>
        <taxon>Viridiplantae</taxon>
        <taxon>Streptophyta</taxon>
        <taxon>Embryophyta</taxon>
        <taxon>Tracheophyta</taxon>
        <taxon>Spermatophyta</taxon>
        <taxon>Magnoliopsida</taxon>
        <taxon>eudicotyledons</taxon>
        <taxon>Gunneridae</taxon>
        <taxon>Pentapetalae</taxon>
        <taxon>rosids</taxon>
        <taxon>malvids</taxon>
        <taxon>Brassicales</taxon>
        <taxon>Brassicaceae</taxon>
        <taxon>Camelineae</taxon>
        <taxon>Arabidopsis</taxon>
    </lineage>
</organism>
<comment type="catalytic activity">
    <reaction evidence="2">
        <text>L-threonyl-[protein] + ATP = O-phospho-L-threonyl-[protein] + ADP + H(+)</text>
        <dbReference type="Rhea" id="RHEA:46608"/>
        <dbReference type="Rhea" id="RHEA-COMP:11060"/>
        <dbReference type="Rhea" id="RHEA-COMP:11605"/>
        <dbReference type="ChEBI" id="CHEBI:15378"/>
        <dbReference type="ChEBI" id="CHEBI:30013"/>
        <dbReference type="ChEBI" id="CHEBI:30616"/>
        <dbReference type="ChEBI" id="CHEBI:61977"/>
        <dbReference type="ChEBI" id="CHEBI:456216"/>
        <dbReference type="EC" id="2.7.11.1"/>
    </reaction>
</comment>
<gene>
    <name evidence="3" type="ORF">ARALYDRAFT_893890</name>
</gene>
<keyword evidence="2" id="KW-1003">Cell membrane</keyword>
<evidence type="ECO:0000313" key="4">
    <source>
        <dbReference type="Proteomes" id="UP000008694"/>
    </source>
</evidence>
<dbReference type="SUPFAM" id="SSF56112">
    <property type="entry name" value="Protein kinase-like (PK-like)"/>
    <property type="match status" value="1"/>
</dbReference>
<dbReference type="EMBL" id="GL348714">
    <property type="protein sequence ID" value="EFH64579.1"/>
    <property type="molecule type" value="Genomic_DNA"/>
</dbReference>
<dbReference type="PANTHER" id="PTHR45863:SF10">
    <property type="entry name" value="SERINE_THREONINE-PROTEIN KINASE BSK-RELATED"/>
    <property type="match status" value="1"/>
</dbReference>
<keyword evidence="2" id="KW-0808">Transferase</keyword>
<reference evidence="4" key="1">
    <citation type="journal article" date="2011" name="Nat. Genet.">
        <title>The Arabidopsis lyrata genome sequence and the basis of rapid genome size change.</title>
        <authorList>
            <person name="Hu T.T."/>
            <person name="Pattyn P."/>
            <person name="Bakker E.G."/>
            <person name="Cao J."/>
            <person name="Cheng J.-F."/>
            <person name="Clark R.M."/>
            <person name="Fahlgren N."/>
            <person name="Fawcett J.A."/>
            <person name="Grimwood J."/>
            <person name="Gundlach H."/>
            <person name="Haberer G."/>
            <person name="Hollister J.D."/>
            <person name="Ossowski S."/>
            <person name="Ottilar R.P."/>
            <person name="Salamov A.A."/>
            <person name="Schneeberger K."/>
            <person name="Spannagl M."/>
            <person name="Wang X."/>
            <person name="Yang L."/>
            <person name="Nasrallah M.E."/>
            <person name="Bergelson J."/>
            <person name="Carrington J.C."/>
            <person name="Gaut B.S."/>
            <person name="Schmutz J."/>
            <person name="Mayer K.F.X."/>
            <person name="Van de Peer Y."/>
            <person name="Grigoriev I.V."/>
            <person name="Nordborg M."/>
            <person name="Weigel D."/>
            <person name="Guo Y.-L."/>
        </authorList>
    </citation>
    <scope>NUCLEOTIDE SEQUENCE [LARGE SCALE GENOMIC DNA]</scope>
    <source>
        <strain evidence="4">cv. MN47</strain>
    </source>
</reference>
<dbReference type="GO" id="GO:0012505">
    <property type="term" value="C:endomembrane system"/>
    <property type="evidence" value="ECO:0007669"/>
    <property type="project" value="UniProtKB-SubCell"/>
</dbReference>
<keyword evidence="2" id="KW-0472">Membrane</keyword>
<dbReference type="EC" id="2.7.11.1" evidence="2"/>
<keyword evidence="2" id="KW-0723">Serine/threonine-protein kinase</keyword>
<keyword evidence="2" id="KW-0067">ATP-binding</keyword>
<dbReference type="HOGENOM" id="CLU_2389188_0_0_1"/>
<keyword evidence="4" id="KW-1185">Reference proteome</keyword>
<keyword evidence="2" id="KW-0547">Nucleotide-binding</keyword>
<keyword evidence="2" id="KW-1070">Brassinosteroid signaling pathway</keyword>
<keyword evidence="2" id="KW-0418">Kinase</keyword>
<dbReference type="GO" id="GO:0004674">
    <property type="term" value="F:protein serine/threonine kinase activity"/>
    <property type="evidence" value="ECO:0007669"/>
    <property type="project" value="UniProtKB-UniRule"/>
</dbReference>
<comment type="similarity">
    <text evidence="1 2">Belongs to the protein kinase superfamily. Ser/Thr protein kinase family.</text>
</comment>
<evidence type="ECO:0000313" key="3">
    <source>
        <dbReference type="EMBL" id="EFH64579.1"/>
    </source>
</evidence>
<dbReference type="GO" id="GO:0005524">
    <property type="term" value="F:ATP binding"/>
    <property type="evidence" value="ECO:0007669"/>
    <property type="project" value="UniProtKB-UniRule"/>
</dbReference>
<evidence type="ECO:0000256" key="1">
    <source>
        <dbReference type="ARBA" id="ARBA00008684"/>
    </source>
</evidence>
<protein>
    <recommendedName>
        <fullName evidence="2">Serine/threonine-protein kinase BSK</fullName>
        <ecNumber evidence="2">2.7.11.1</ecNumber>
    </recommendedName>
    <alternativeName>
        <fullName evidence="2">Brassinosteroid-signaling kinase</fullName>
    </alternativeName>
</protein>
<comment type="subcellular location">
    <subcellularLocation>
        <location evidence="2">Cell membrane</location>
        <topology evidence="2">Lipid-anchor</topology>
    </subcellularLocation>
</comment>
<dbReference type="Gene3D" id="1.10.510.10">
    <property type="entry name" value="Transferase(Phosphotransferase) domain 1"/>
    <property type="match status" value="1"/>
</dbReference>
<dbReference type="InterPro" id="IPR045845">
    <property type="entry name" value="BSK"/>
</dbReference>
<proteinExistence type="inferred from homology"/>
<keyword evidence="2" id="KW-0519">Myristate</keyword>
<dbReference type="Proteomes" id="UP000008694">
    <property type="component" value="Unassembled WGS sequence"/>
</dbReference>
<dbReference type="Gramene" id="scaffold_200964.1">
    <property type="protein sequence ID" value="scaffold_200964.1"/>
    <property type="gene ID" value="scaffold_200964.1"/>
</dbReference>
<accession>D7KQV8</accession>
<dbReference type="GO" id="GO:0106310">
    <property type="term" value="F:protein serine kinase activity"/>
    <property type="evidence" value="ECO:0007669"/>
    <property type="project" value="UniProtKB-UniRule"/>
</dbReference>
<dbReference type="AlphaFoldDB" id="D7KQV8"/>
<dbReference type="GO" id="GO:0009742">
    <property type="term" value="P:brassinosteroid mediated signaling pathway"/>
    <property type="evidence" value="ECO:0007669"/>
    <property type="project" value="UniProtKB-UniRule"/>
</dbReference>
<comment type="function">
    <text evidence="2">Serine/threonine kinase that acts as positive regulator of brassinosteroid (BR) signaling downstream of the receptor kinase BRI1.</text>
</comment>